<dbReference type="EMBL" id="JARK01001442">
    <property type="protein sequence ID" value="EYC01560.1"/>
    <property type="molecule type" value="Genomic_DNA"/>
</dbReference>
<comment type="caution">
    <text evidence="1">The sequence shown here is derived from an EMBL/GenBank/DDBJ whole genome shotgun (WGS) entry which is preliminary data.</text>
</comment>
<reference evidence="2" key="1">
    <citation type="journal article" date="2015" name="Nat. Genet.">
        <title>The genome and transcriptome of the zoonotic hookworm Ancylostoma ceylanicum identify infection-specific gene families.</title>
        <authorList>
            <person name="Schwarz E.M."/>
            <person name="Hu Y."/>
            <person name="Antoshechkin I."/>
            <person name="Miller M.M."/>
            <person name="Sternberg P.W."/>
            <person name="Aroian R.V."/>
        </authorList>
    </citation>
    <scope>NUCLEOTIDE SEQUENCE</scope>
    <source>
        <strain evidence="2">HY135</strain>
    </source>
</reference>
<sequence>MTTMPIRSNWMNSPMQRPHSIQLRLLCYLREICDPMCLTVAFEYSAIWINIPGACCSHSRASLHFVRSGDPGNTIRDGVPSGYEWRTSHRHTKQCQWW</sequence>
<protein>
    <submittedName>
        <fullName evidence="1">Uncharacterized protein</fullName>
    </submittedName>
</protein>
<name>A0A016TFZ6_9BILA</name>
<dbReference type="AlphaFoldDB" id="A0A016TFZ6"/>
<organism evidence="1 2">
    <name type="scientific">Ancylostoma ceylanicum</name>
    <dbReference type="NCBI Taxonomy" id="53326"/>
    <lineage>
        <taxon>Eukaryota</taxon>
        <taxon>Metazoa</taxon>
        <taxon>Ecdysozoa</taxon>
        <taxon>Nematoda</taxon>
        <taxon>Chromadorea</taxon>
        <taxon>Rhabditida</taxon>
        <taxon>Rhabditina</taxon>
        <taxon>Rhabditomorpha</taxon>
        <taxon>Strongyloidea</taxon>
        <taxon>Ancylostomatidae</taxon>
        <taxon>Ancylostomatinae</taxon>
        <taxon>Ancylostoma</taxon>
    </lineage>
</organism>
<evidence type="ECO:0000313" key="1">
    <source>
        <dbReference type="EMBL" id="EYC01560.1"/>
    </source>
</evidence>
<proteinExistence type="predicted"/>
<evidence type="ECO:0000313" key="2">
    <source>
        <dbReference type="Proteomes" id="UP000024635"/>
    </source>
</evidence>
<dbReference type="Proteomes" id="UP000024635">
    <property type="component" value="Unassembled WGS sequence"/>
</dbReference>
<accession>A0A016TFZ6</accession>
<gene>
    <name evidence="1" type="primary">Acey_s0106.g3758</name>
    <name evidence="1" type="ORF">Y032_0106g3758</name>
</gene>
<keyword evidence="2" id="KW-1185">Reference proteome</keyword>